<evidence type="ECO:0000313" key="2">
    <source>
        <dbReference type="EMBL" id="TGO29031.1"/>
    </source>
</evidence>
<sequence>MKLWDPDFVEIPERKMIPNRKSARIAISIILAIKKKDSEFIDLNSLSLSTQNISSCPMRSTQSIVSPSLIKKQRSTPPSPQSPPIKRVKIDRKIPIVSKDSNVSRSKKKKMVFEMDDNRDLDDNNNEYYTIARKDIVNNSGNELEKKKR</sequence>
<comment type="caution">
    <text evidence="2">The sequence shown here is derived from an EMBL/GenBank/DDBJ whole genome shotgun (WGS) entry which is preliminary data.</text>
</comment>
<dbReference type="AlphaFoldDB" id="A0A4Z1G4W6"/>
<dbReference type="Proteomes" id="UP000297910">
    <property type="component" value="Unassembled WGS sequence"/>
</dbReference>
<gene>
    <name evidence="2" type="ORF">BPAE_0019g00010</name>
</gene>
<organism evidence="2 3">
    <name type="scientific">Botrytis paeoniae</name>
    <dbReference type="NCBI Taxonomy" id="278948"/>
    <lineage>
        <taxon>Eukaryota</taxon>
        <taxon>Fungi</taxon>
        <taxon>Dikarya</taxon>
        <taxon>Ascomycota</taxon>
        <taxon>Pezizomycotina</taxon>
        <taxon>Leotiomycetes</taxon>
        <taxon>Helotiales</taxon>
        <taxon>Sclerotiniaceae</taxon>
        <taxon>Botrytis</taxon>
    </lineage>
</organism>
<dbReference type="EMBL" id="PQXI01000019">
    <property type="protein sequence ID" value="TGO29031.1"/>
    <property type="molecule type" value="Genomic_DNA"/>
</dbReference>
<evidence type="ECO:0000313" key="3">
    <source>
        <dbReference type="Proteomes" id="UP000297910"/>
    </source>
</evidence>
<proteinExistence type="predicted"/>
<name>A0A4Z1G4W6_9HELO</name>
<protein>
    <submittedName>
        <fullName evidence="2">Uncharacterized protein</fullName>
    </submittedName>
</protein>
<evidence type="ECO:0000256" key="1">
    <source>
        <dbReference type="SAM" id="MobiDB-lite"/>
    </source>
</evidence>
<keyword evidence="3" id="KW-1185">Reference proteome</keyword>
<feature type="compositionally biased region" description="Polar residues" evidence="1">
    <location>
        <begin position="52"/>
        <end position="66"/>
    </location>
</feature>
<feature type="region of interest" description="Disordered" evidence="1">
    <location>
        <begin position="52"/>
        <end position="91"/>
    </location>
</feature>
<reference evidence="2 3" key="1">
    <citation type="submission" date="2017-12" db="EMBL/GenBank/DDBJ databases">
        <title>Comparative genomics of Botrytis spp.</title>
        <authorList>
            <person name="Valero-Jimenez C.A."/>
            <person name="Tapia P."/>
            <person name="Veloso J."/>
            <person name="Silva-Moreno E."/>
            <person name="Staats M."/>
            <person name="Valdes J.H."/>
            <person name="Van Kan J.A.L."/>
        </authorList>
    </citation>
    <scope>NUCLEOTIDE SEQUENCE [LARGE SCALE GENOMIC DNA]</scope>
    <source>
        <strain evidence="2 3">Bp0003</strain>
    </source>
</reference>
<accession>A0A4Z1G4W6</accession>